<sequence>MKVGYREINGKVEIAKEEVEDLLNDVRLKWRRRGTEKEIMDEERKSRNMGKWEPRVGGELGRVVVGVGNKGGFGSEWQTGPMCVCTPAENNVHTEALMRFKNNGDYLHYSLGISAVVALIPTAHGCVPGLLCVVEALCRRSRFAIFAWKQQQAYSNKIPEYWNTMRRSTLTENLVRGSEVAGVGGRDGRRASHIHDKCYTNKIQP</sequence>
<gene>
    <name evidence="1" type="ORF">V1478_004158</name>
</gene>
<dbReference type="EMBL" id="JAUDFV010000074">
    <property type="protein sequence ID" value="KAL2734460.1"/>
    <property type="molecule type" value="Genomic_DNA"/>
</dbReference>
<feature type="non-terminal residue" evidence="1">
    <location>
        <position position="205"/>
    </location>
</feature>
<dbReference type="Proteomes" id="UP001607302">
    <property type="component" value="Unassembled WGS sequence"/>
</dbReference>
<reference evidence="1 2" key="1">
    <citation type="journal article" date="2024" name="Ann. Entomol. Soc. Am.">
        <title>Genomic analyses of the southern and eastern yellowjacket wasps (Hymenoptera: Vespidae) reveal evolutionary signatures of social life.</title>
        <authorList>
            <person name="Catto M.A."/>
            <person name="Caine P.B."/>
            <person name="Orr S.E."/>
            <person name="Hunt B.G."/>
            <person name="Goodisman M.A.D."/>
        </authorList>
    </citation>
    <scope>NUCLEOTIDE SEQUENCE [LARGE SCALE GENOMIC DNA]</scope>
    <source>
        <strain evidence="1">233</strain>
        <tissue evidence="1">Head and thorax</tissue>
    </source>
</reference>
<name>A0ABD2BP57_VESSQ</name>
<organism evidence="1 2">
    <name type="scientific">Vespula squamosa</name>
    <name type="common">Southern yellow jacket</name>
    <name type="synonym">Wasp</name>
    <dbReference type="NCBI Taxonomy" id="30214"/>
    <lineage>
        <taxon>Eukaryota</taxon>
        <taxon>Metazoa</taxon>
        <taxon>Ecdysozoa</taxon>
        <taxon>Arthropoda</taxon>
        <taxon>Hexapoda</taxon>
        <taxon>Insecta</taxon>
        <taxon>Pterygota</taxon>
        <taxon>Neoptera</taxon>
        <taxon>Endopterygota</taxon>
        <taxon>Hymenoptera</taxon>
        <taxon>Apocrita</taxon>
        <taxon>Aculeata</taxon>
        <taxon>Vespoidea</taxon>
        <taxon>Vespidae</taxon>
        <taxon>Vespinae</taxon>
        <taxon>Vespula</taxon>
    </lineage>
</organism>
<comment type="caution">
    <text evidence="1">The sequence shown here is derived from an EMBL/GenBank/DDBJ whole genome shotgun (WGS) entry which is preliminary data.</text>
</comment>
<dbReference type="AlphaFoldDB" id="A0ABD2BP57"/>
<keyword evidence="2" id="KW-1185">Reference proteome</keyword>
<proteinExistence type="predicted"/>
<evidence type="ECO:0000313" key="1">
    <source>
        <dbReference type="EMBL" id="KAL2734460.1"/>
    </source>
</evidence>
<protein>
    <submittedName>
        <fullName evidence="1">Uncharacterized protein</fullName>
    </submittedName>
</protein>
<evidence type="ECO:0000313" key="2">
    <source>
        <dbReference type="Proteomes" id="UP001607302"/>
    </source>
</evidence>
<accession>A0ABD2BP57</accession>